<dbReference type="AlphaFoldDB" id="A0A6H0V6I9"/>
<dbReference type="EMBL" id="CP047225">
    <property type="protein sequence ID" value="QIW62593.1"/>
    <property type="molecule type" value="Genomic_DNA"/>
</dbReference>
<sequence>MTNKELANLYCVSVRKIIRYKKEIKLLVESGSFTVANKGRKNENALKYKDETINKIMRDYYDFTEEFFPKNATINTALFSLYYHEKVKQIFKISYS</sequence>
<evidence type="ECO:0000313" key="1">
    <source>
        <dbReference type="EMBL" id="QIW62593.1"/>
    </source>
</evidence>
<protein>
    <submittedName>
        <fullName evidence="1">Uncharacterized protein</fullName>
    </submittedName>
</protein>
<proteinExistence type="predicted"/>
<accession>A0A6H0V6I9</accession>
<organism evidence="1 2">
    <name type="scientific">Mycoplasmopsis gallinacea</name>
    <dbReference type="NCBI Taxonomy" id="29556"/>
    <lineage>
        <taxon>Bacteria</taxon>
        <taxon>Bacillati</taxon>
        <taxon>Mycoplasmatota</taxon>
        <taxon>Mycoplasmoidales</taxon>
        <taxon>Metamycoplasmataceae</taxon>
        <taxon>Mycoplasmopsis</taxon>
    </lineage>
</organism>
<reference evidence="1 2" key="1">
    <citation type="submission" date="2019-12" db="EMBL/GenBank/DDBJ databases">
        <title>Sequencing and analysis of the whole genome of Mycoplasma gallinaceum strain Peacock20181011.</title>
        <authorList>
            <person name="Liu X."/>
            <person name="Qin Z."/>
            <person name="Xu H."/>
        </authorList>
    </citation>
    <scope>NUCLEOTIDE SEQUENCE [LARGE SCALE GENOMIC DNA]</scope>
    <source>
        <strain evidence="1 2">Peacock20181011</strain>
    </source>
</reference>
<name>A0A6H0V6I9_9BACT</name>
<evidence type="ECO:0000313" key="2">
    <source>
        <dbReference type="Proteomes" id="UP000503310"/>
    </source>
</evidence>
<dbReference type="RefSeq" id="WP_167845534.1">
    <property type="nucleotide sequence ID" value="NZ_CP047225.1"/>
</dbReference>
<dbReference type="Proteomes" id="UP000503310">
    <property type="component" value="Chromosome"/>
</dbReference>
<gene>
    <name evidence="1" type="ORF">GOQ20_04245</name>
</gene>